<organism evidence="5 6">
    <name type="scientific">Alkaliphilus metalliredigens (strain QYMF)</name>
    <dbReference type="NCBI Taxonomy" id="293826"/>
    <lineage>
        <taxon>Bacteria</taxon>
        <taxon>Bacillati</taxon>
        <taxon>Bacillota</taxon>
        <taxon>Clostridia</taxon>
        <taxon>Peptostreptococcales</taxon>
        <taxon>Natronincolaceae</taxon>
        <taxon>Alkaliphilus</taxon>
    </lineage>
</organism>
<reference evidence="6" key="1">
    <citation type="journal article" date="2016" name="Genome Announc.">
        <title>Complete genome sequence of Alkaliphilus metalliredigens strain QYMF, an alkaliphilic and metal-reducing bacterium isolated from borax-contaminated leachate ponds.</title>
        <authorList>
            <person name="Hwang C."/>
            <person name="Copeland A."/>
            <person name="Lucas S."/>
            <person name="Lapidus A."/>
            <person name="Barry K."/>
            <person name="Detter J.C."/>
            <person name="Glavina Del Rio T."/>
            <person name="Hammon N."/>
            <person name="Israni S."/>
            <person name="Dalin E."/>
            <person name="Tice H."/>
            <person name="Pitluck S."/>
            <person name="Chertkov O."/>
            <person name="Brettin T."/>
            <person name="Bruce D."/>
            <person name="Han C."/>
            <person name="Schmutz J."/>
            <person name="Larimer F."/>
            <person name="Land M.L."/>
            <person name="Hauser L."/>
            <person name="Kyrpides N."/>
            <person name="Mikhailova N."/>
            <person name="Ye Q."/>
            <person name="Zhou J."/>
            <person name="Richardson P."/>
            <person name="Fields M.W."/>
        </authorList>
    </citation>
    <scope>NUCLEOTIDE SEQUENCE [LARGE SCALE GENOMIC DNA]</scope>
    <source>
        <strain evidence="6">QYMF</strain>
    </source>
</reference>
<dbReference type="PROSITE" id="PS51379">
    <property type="entry name" value="4FE4S_FER_2"/>
    <property type="match status" value="1"/>
</dbReference>
<dbReference type="SUPFAM" id="SSF46548">
    <property type="entry name" value="alpha-helical ferredoxin"/>
    <property type="match status" value="1"/>
</dbReference>
<evidence type="ECO:0000313" key="5">
    <source>
        <dbReference type="EMBL" id="ABR47616.1"/>
    </source>
</evidence>
<dbReference type="HOGENOM" id="CLU_081793_1_0_9"/>
<feature type="domain" description="4Fe-4S ferredoxin-type" evidence="4">
    <location>
        <begin position="168"/>
        <end position="197"/>
    </location>
</feature>
<sequence>MERVIKMGLTERIKELALQEGVTYFGVADLSKAKQAILSQGGSEIASFPYSISLGISLINHIVDQLPRRSERSAALNYRYHAYDVINQRLDMVASTVSGFIQQQGYTVLAVPASKQIDDEGICAAFSHKMGASLSGLGWIGKSCLLITPDSGPRVRWVSILTDAPIEPTGQLIEEQCGDCSACVDVCPMKAFTGKPFHEEEPREVRYDARKCEKYFEKMKAKGQIGVCGMCLYVCPYGMKSETGI</sequence>
<dbReference type="PANTHER" id="PTHR42827:SF1">
    <property type="entry name" value="IRON-SULFUR CLUSTER-BINDING PROTEIN"/>
    <property type="match status" value="1"/>
</dbReference>
<dbReference type="Proteomes" id="UP000001572">
    <property type="component" value="Chromosome"/>
</dbReference>
<keyword evidence="6" id="KW-1185">Reference proteome</keyword>
<evidence type="ECO:0000256" key="3">
    <source>
        <dbReference type="ARBA" id="ARBA00023014"/>
    </source>
</evidence>
<dbReference type="EMBL" id="CP000724">
    <property type="protein sequence ID" value="ABR47616.1"/>
    <property type="molecule type" value="Genomic_DNA"/>
</dbReference>
<gene>
    <name evidence="5" type="ordered locus">Amet_1416</name>
</gene>
<dbReference type="AlphaFoldDB" id="A6TN48"/>
<dbReference type="GO" id="GO:0051536">
    <property type="term" value="F:iron-sulfur cluster binding"/>
    <property type="evidence" value="ECO:0007669"/>
    <property type="project" value="UniProtKB-KW"/>
</dbReference>
<evidence type="ECO:0000313" key="6">
    <source>
        <dbReference type="Proteomes" id="UP000001572"/>
    </source>
</evidence>
<keyword evidence="1" id="KW-0479">Metal-binding</keyword>
<dbReference type="GO" id="GO:0046872">
    <property type="term" value="F:metal ion binding"/>
    <property type="evidence" value="ECO:0007669"/>
    <property type="project" value="UniProtKB-KW"/>
</dbReference>
<dbReference type="KEGG" id="amt:Amet_1416"/>
<protein>
    <submittedName>
        <fullName evidence="5">4Fe-4S ferredoxin, iron-sulfur binding domain protein</fullName>
    </submittedName>
</protein>
<dbReference type="STRING" id="293826.Amet_1416"/>
<dbReference type="PROSITE" id="PS00198">
    <property type="entry name" value="4FE4S_FER_1"/>
    <property type="match status" value="1"/>
</dbReference>
<dbReference type="eggNOG" id="COG1600">
    <property type="taxonomic scope" value="Bacteria"/>
</dbReference>
<dbReference type="Gene3D" id="3.30.70.20">
    <property type="match status" value="1"/>
</dbReference>
<evidence type="ECO:0000256" key="1">
    <source>
        <dbReference type="ARBA" id="ARBA00022723"/>
    </source>
</evidence>
<keyword evidence="3" id="KW-0411">Iron-sulfur</keyword>
<dbReference type="InterPro" id="IPR017896">
    <property type="entry name" value="4Fe4S_Fe-S-bd"/>
</dbReference>
<name>A6TN48_ALKMQ</name>
<keyword evidence="2" id="KW-0408">Iron</keyword>
<dbReference type="InterPro" id="IPR017900">
    <property type="entry name" value="4Fe4S_Fe_S_CS"/>
</dbReference>
<dbReference type="Pfam" id="PF13484">
    <property type="entry name" value="Fer4_16"/>
    <property type="match status" value="1"/>
</dbReference>
<evidence type="ECO:0000259" key="4">
    <source>
        <dbReference type="PROSITE" id="PS51379"/>
    </source>
</evidence>
<proteinExistence type="predicted"/>
<evidence type="ECO:0000256" key="2">
    <source>
        <dbReference type="ARBA" id="ARBA00023004"/>
    </source>
</evidence>
<dbReference type="PANTHER" id="PTHR42827">
    <property type="entry name" value="IRON-SULFUR CLUSTER-BINDING PROTEIN-RELATED"/>
    <property type="match status" value="1"/>
</dbReference>
<accession>A6TN48</accession>